<dbReference type="SUPFAM" id="SSF55781">
    <property type="entry name" value="GAF domain-like"/>
    <property type="match status" value="1"/>
</dbReference>
<name>A0A6G0X8P8_9STRA</name>
<dbReference type="Gene3D" id="3.30.450.40">
    <property type="match status" value="1"/>
</dbReference>
<dbReference type="AlphaFoldDB" id="A0A6G0X8P8"/>
<sequence length="130" mass="13790">MMASHNPLVVDNAHADPSFQGHPWVVGLPHMRCFAAAPIINEAGYVLGSVTVLDTQPSSISSVVSSKLQAAAEGVVAALNPDSPLFQMQSQRSQARSAMYKLAQNMAESDEVLTTFSNSSSQRATMITLA</sequence>
<dbReference type="InterPro" id="IPR029016">
    <property type="entry name" value="GAF-like_dom_sf"/>
</dbReference>
<evidence type="ECO:0000313" key="3">
    <source>
        <dbReference type="Proteomes" id="UP000481153"/>
    </source>
</evidence>
<feature type="domain" description="GAF" evidence="1">
    <location>
        <begin position="3"/>
        <end position="57"/>
    </location>
</feature>
<dbReference type="PANTHER" id="PTHR43102">
    <property type="entry name" value="SLR1143 PROTEIN"/>
    <property type="match status" value="1"/>
</dbReference>
<reference evidence="2 3" key="1">
    <citation type="submission" date="2019-07" db="EMBL/GenBank/DDBJ databases">
        <title>Genomics analysis of Aphanomyces spp. identifies a new class of oomycete effector associated with host adaptation.</title>
        <authorList>
            <person name="Gaulin E."/>
        </authorList>
    </citation>
    <scope>NUCLEOTIDE SEQUENCE [LARGE SCALE GENOMIC DNA]</scope>
    <source>
        <strain evidence="2 3">ATCC 201684</strain>
    </source>
</reference>
<dbReference type="InterPro" id="IPR003018">
    <property type="entry name" value="GAF"/>
</dbReference>
<evidence type="ECO:0000259" key="1">
    <source>
        <dbReference type="Pfam" id="PF01590"/>
    </source>
</evidence>
<dbReference type="Proteomes" id="UP000481153">
    <property type="component" value="Unassembled WGS sequence"/>
</dbReference>
<accession>A0A6G0X8P8</accession>
<keyword evidence="3" id="KW-1185">Reference proteome</keyword>
<protein>
    <recommendedName>
        <fullName evidence="1">GAF domain-containing protein</fullName>
    </recommendedName>
</protein>
<proteinExistence type="predicted"/>
<organism evidence="2 3">
    <name type="scientific">Aphanomyces euteiches</name>
    <dbReference type="NCBI Taxonomy" id="100861"/>
    <lineage>
        <taxon>Eukaryota</taxon>
        <taxon>Sar</taxon>
        <taxon>Stramenopiles</taxon>
        <taxon>Oomycota</taxon>
        <taxon>Saprolegniomycetes</taxon>
        <taxon>Saprolegniales</taxon>
        <taxon>Verrucalvaceae</taxon>
        <taxon>Aphanomyces</taxon>
    </lineage>
</organism>
<dbReference type="Pfam" id="PF01590">
    <property type="entry name" value="GAF"/>
    <property type="match status" value="1"/>
</dbReference>
<dbReference type="VEuPathDB" id="FungiDB:AeMF1_008940"/>
<evidence type="ECO:0000313" key="2">
    <source>
        <dbReference type="EMBL" id="KAF0736421.1"/>
    </source>
</evidence>
<gene>
    <name evidence="2" type="ORF">Ae201684_007440</name>
</gene>
<dbReference type="EMBL" id="VJMJ01000089">
    <property type="protein sequence ID" value="KAF0736421.1"/>
    <property type="molecule type" value="Genomic_DNA"/>
</dbReference>
<dbReference type="PANTHER" id="PTHR43102:SF2">
    <property type="entry name" value="GAF DOMAIN-CONTAINING PROTEIN"/>
    <property type="match status" value="1"/>
</dbReference>
<comment type="caution">
    <text evidence="2">The sequence shown here is derived from an EMBL/GenBank/DDBJ whole genome shotgun (WGS) entry which is preliminary data.</text>
</comment>